<keyword evidence="12" id="KW-1185">Reference proteome</keyword>
<evidence type="ECO:0000256" key="10">
    <source>
        <dbReference type="ARBA" id="ARBA00033234"/>
    </source>
</evidence>
<sequence>MSASLRERLKKTRRSFRSPSNVAKRLKIDEESAQSLEEGKTKHERDTTDVNSNETMQRDSPATSPVIAESSLTQADMLQQRDQLRREVKEKMDILRRLNMVKMYRSKNDLTQLQELTGKWRLCAQAVLYELQTELCKDGRKTSLSQLMDQFGLEDGMLHFDRTEDDFTDS</sequence>
<dbReference type="OrthoDB" id="10051617at2759"/>
<dbReference type="Pfam" id="PF10376">
    <property type="entry name" value="Mei5"/>
    <property type="match status" value="1"/>
</dbReference>
<reference evidence="13" key="1">
    <citation type="submission" date="2025-08" db="UniProtKB">
        <authorList>
            <consortium name="RefSeq"/>
        </authorList>
    </citation>
    <scope>IDENTIFICATION</scope>
</reference>
<feature type="compositionally biased region" description="Basic and acidic residues" evidence="11">
    <location>
        <begin position="37"/>
        <end position="48"/>
    </location>
</feature>
<evidence type="ECO:0000256" key="2">
    <source>
        <dbReference type="ARBA" id="ARBA00008729"/>
    </source>
</evidence>
<dbReference type="InParanoid" id="A0A6J2V9F7"/>
<dbReference type="Gene3D" id="6.10.140.1020">
    <property type="match status" value="1"/>
</dbReference>
<dbReference type="GeneID" id="115810977"/>
<evidence type="ECO:0000256" key="3">
    <source>
        <dbReference type="ARBA" id="ARBA00014688"/>
    </source>
</evidence>
<dbReference type="InterPro" id="IPR042429">
    <property type="entry name" value="SFR1"/>
</dbReference>
<dbReference type="PANTHER" id="PTHR28643">
    <property type="entry name" value="SWI5-DEPENDENT RECOMBINATION DNA REPAIR PROTEIN 1 HOMOLOG"/>
    <property type="match status" value="1"/>
</dbReference>
<dbReference type="InterPro" id="IPR018468">
    <property type="entry name" value="SFR1/Mei5"/>
</dbReference>
<evidence type="ECO:0000313" key="12">
    <source>
        <dbReference type="Proteomes" id="UP000504632"/>
    </source>
</evidence>
<evidence type="ECO:0000256" key="11">
    <source>
        <dbReference type="SAM" id="MobiDB-lite"/>
    </source>
</evidence>
<proteinExistence type="inferred from homology"/>
<keyword evidence="6" id="KW-0175">Coiled coil</keyword>
<dbReference type="RefSeq" id="XP_030628914.1">
    <property type="nucleotide sequence ID" value="XM_030773054.1"/>
</dbReference>
<dbReference type="FunCoup" id="A0A6J2V9F7">
    <property type="interactions" value="1099"/>
</dbReference>
<evidence type="ECO:0000256" key="1">
    <source>
        <dbReference type="ARBA" id="ARBA00004123"/>
    </source>
</evidence>
<dbReference type="AlphaFoldDB" id="A0A6J2V9F7"/>
<evidence type="ECO:0000256" key="8">
    <source>
        <dbReference type="ARBA" id="ARBA00023204"/>
    </source>
</evidence>
<dbReference type="GO" id="GO:0003713">
    <property type="term" value="F:transcription coactivator activity"/>
    <property type="evidence" value="ECO:0007669"/>
    <property type="project" value="InterPro"/>
</dbReference>
<evidence type="ECO:0000256" key="5">
    <source>
        <dbReference type="ARBA" id="ARBA00023015"/>
    </source>
</evidence>
<dbReference type="PANTHER" id="PTHR28643:SF1">
    <property type="entry name" value="SWI5-DEPENDENT RECOMBINATION DNA REPAIR PROTEIN 1 HOMOLOG"/>
    <property type="match status" value="1"/>
</dbReference>
<comment type="subcellular location">
    <subcellularLocation>
        <location evidence="1">Nucleus</location>
    </subcellularLocation>
</comment>
<evidence type="ECO:0000256" key="7">
    <source>
        <dbReference type="ARBA" id="ARBA00023163"/>
    </source>
</evidence>
<keyword evidence="4" id="KW-0227">DNA damage</keyword>
<dbReference type="GO" id="GO:0032798">
    <property type="term" value="C:Swi5-Sfr1 complex"/>
    <property type="evidence" value="ECO:0007669"/>
    <property type="project" value="InterPro"/>
</dbReference>
<evidence type="ECO:0000256" key="4">
    <source>
        <dbReference type="ARBA" id="ARBA00022763"/>
    </source>
</evidence>
<keyword evidence="8" id="KW-0234">DNA repair</keyword>
<protein>
    <recommendedName>
        <fullName evidence="3">Swi5-dependent recombination DNA repair protein 1 homolog</fullName>
    </recommendedName>
    <alternativeName>
        <fullName evidence="10">Meiosis protein 5 homolog</fullName>
    </alternativeName>
</protein>
<accession>A0A6J2V9F7</accession>
<name>A0A6J2V9F7_CHACN</name>
<feature type="compositionally biased region" description="Polar residues" evidence="11">
    <location>
        <begin position="49"/>
        <end position="63"/>
    </location>
</feature>
<evidence type="ECO:0000313" key="13">
    <source>
        <dbReference type="RefSeq" id="XP_030628914.1"/>
    </source>
</evidence>
<evidence type="ECO:0000256" key="6">
    <source>
        <dbReference type="ARBA" id="ARBA00023054"/>
    </source>
</evidence>
<keyword evidence="9" id="KW-0539">Nucleus</keyword>
<dbReference type="Proteomes" id="UP000504632">
    <property type="component" value="Chromosome 4"/>
</dbReference>
<comment type="similarity">
    <text evidence="2">Belongs to the SFR1/MEI5 family.</text>
</comment>
<evidence type="ECO:0000256" key="9">
    <source>
        <dbReference type="ARBA" id="ARBA00023242"/>
    </source>
</evidence>
<feature type="region of interest" description="Disordered" evidence="11">
    <location>
        <begin position="1"/>
        <end position="78"/>
    </location>
</feature>
<dbReference type="CTD" id="119392"/>
<keyword evidence="7" id="KW-0804">Transcription</keyword>
<organism evidence="12 13">
    <name type="scientific">Chanos chanos</name>
    <name type="common">Milkfish</name>
    <name type="synonym">Mugil chanos</name>
    <dbReference type="NCBI Taxonomy" id="29144"/>
    <lineage>
        <taxon>Eukaryota</taxon>
        <taxon>Metazoa</taxon>
        <taxon>Chordata</taxon>
        <taxon>Craniata</taxon>
        <taxon>Vertebrata</taxon>
        <taxon>Euteleostomi</taxon>
        <taxon>Actinopterygii</taxon>
        <taxon>Neopterygii</taxon>
        <taxon>Teleostei</taxon>
        <taxon>Ostariophysi</taxon>
        <taxon>Gonorynchiformes</taxon>
        <taxon>Chanidae</taxon>
        <taxon>Chanos</taxon>
    </lineage>
</organism>
<dbReference type="GO" id="GO:0000724">
    <property type="term" value="P:double-strand break repair via homologous recombination"/>
    <property type="evidence" value="ECO:0007669"/>
    <property type="project" value="InterPro"/>
</dbReference>
<keyword evidence="5" id="KW-0805">Transcription regulation</keyword>
<gene>
    <name evidence="13" type="primary">sfr1</name>
</gene>